<evidence type="ECO:0000313" key="8">
    <source>
        <dbReference type="Proteomes" id="UP000202485"/>
    </source>
</evidence>
<dbReference type="PANTHER" id="PTHR38776">
    <property type="entry name" value="MLTA-INTERACTING PROTEIN-RELATED"/>
    <property type="match status" value="1"/>
</dbReference>
<evidence type="ECO:0000256" key="3">
    <source>
        <dbReference type="ARBA" id="ARBA00022729"/>
    </source>
</evidence>
<dbReference type="AlphaFoldDB" id="A0A238L0G7"/>
<protein>
    <submittedName>
        <fullName evidence="7">MltA-interacting protein MipA</fullName>
    </submittedName>
</protein>
<name>A0A238L0G7_9RHOB</name>
<keyword evidence="4" id="KW-0472">Membrane</keyword>
<evidence type="ECO:0000256" key="4">
    <source>
        <dbReference type="ARBA" id="ARBA00023136"/>
    </source>
</evidence>
<feature type="signal peptide" evidence="6">
    <location>
        <begin position="1"/>
        <end position="25"/>
    </location>
</feature>
<sequence length="272" mass="29336">MYRATKTDCFAFAACLSTIAASAIAEPQFLSLTPTYLPSYFGLGIGSYPEYLGSDGAAVGVAPFGRYSFGEQRYVSLEVNYATINLLENRNWRAGPAGMYRFGREDVDDPIVDLLPDIEGTFELGGFISYENVGSDPRERWSVGASFTHGVTGDNDGYTIAASARRWMPVGKFAALGFYAGTTYGSSDYMDTFFSVSPAGAADSGLSVFEAESGVRDVRLSVVYVQPLSRTWLVGGGLMFSRLLNDAADSPIVSERGDRDQLVFGLGVSRAF</sequence>
<keyword evidence="5" id="KW-0998">Cell outer membrane</keyword>
<dbReference type="GO" id="GO:0009279">
    <property type="term" value="C:cell outer membrane"/>
    <property type="evidence" value="ECO:0007669"/>
    <property type="project" value="UniProtKB-SubCell"/>
</dbReference>
<gene>
    <name evidence="7" type="ORF">RUA8715_03533</name>
</gene>
<dbReference type="EMBL" id="FXYG01000004">
    <property type="protein sequence ID" value="SMX48573.1"/>
    <property type="molecule type" value="Genomic_DNA"/>
</dbReference>
<dbReference type="InterPro" id="IPR010583">
    <property type="entry name" value="MipA"/>
</dbReference>
<dbReference type="Proteomes" id="UP000202485">
    <property type="component" value="Unassembled WGS sequence"/>
</dbReference>
<keyword evidence="3 6" id="KW-0732">Signal</keyword>
<feature type="chain" id="PRO_5012082444" evidence="6">
    <location>
        <begin position="26"/>
        <end position="272"/>
    </location>
</feature>
<evidence type="ECO:0000313" key="7">
    <source>
        <dbReference type="EMBL" id="SMX48573.1"/>
    </source>
</evidence>
<dbReference type="Pfam" id="PF06629">
    <property type="entry name" value="MipA"/>
    <property type="match status" value="1"/>
</dbReference>
<evidence type="ECO:0000256" key="1">
    <source>
        <dbReference type="ARBA" id="ARBA00004442"/>
    </source>
</evidence>
<evidence type="ECO:0000256" key="6">
    <source>
        <dbReference type="SAM" id="SignalP"/>
    </source>
</evidence>
<dbReference type="RefSeq" id="WP_176432512.1">
    <property type="nucleotide sequence ID" value="NZ_FXYG01000004.1"/>
</dbReference>
<evidence type="ECO:0000256" key="5">
    <source>
        <dbReference type="ARBA" id="ARBA00023237"/>
    </source>
</evidence>
<reference evidence="8" key="1">
    <citation type="submission" date="2017-05" db="EMBL/GenBank/DDBJ databases">
        <authorList>
            <person name="Rodrigo-Torres L."/>
            <person name="Arahal R. D."/>
            <person name="Lucena T."/>
        </authorList>
    </citation>
    <scope>NUCLEOTIDE SEQUENCE [LARGE SCALE GENOMIC DNA]</scope>
    <source>
        <strain evidence="8">CECT 8715</strain>
    </source>
</reference>
<dbReference type="PANTHER" id="PTHR38776:SF1">
    <property type="entry name" value="MLTA-INTERACTING PROTEIN-RELATED"/>
    <property type="match status" value="1"/>
</dbReference>
<proteinExistence type="inferred from homology"/>
<organism evidence="7 8">
    <name type="scientific">Ruegeria arenilitoris</name>
    <dbReference type="NCBI Taxonomy" id="1173585"/>
    <lineage>
        <taxon>Bacteria</taxon>
        <taxon>Pseudomonadati</taxon>
        <taxon>Pseudomonadota</taxon>
        <taxon>Alphaproteobacteria</taxon>
        <taxon>Rhodobacterales</taxon>
        <taxon>Roseobacteraceae</taxon>
        <taxon>Ruegeria</taxon>
    </lineage>
</organism>
<keyword evidence="8" id="KW-1185">Reference proteome</keyword>
<comment type="similarity">
    <text evidence="2">Belongs to the MipA/OmpV family.</text>
</comment>
<comment type="subcellular location">
    <subcellularLocation>
        <location evidence="1">Cell outer membrane</location>
    </subcellularLocation>
</comment>
<accession>A0A238L0G7</accession>
<evidence type="ECO:0000256" key="2">
    <source>
        <dbReference type="ARBA" id="ARBA00005722"/>
    </source>
</evidence>